<sequence length="348" mass="37215">MLKKIFTPATILIILGAVLGTSLVLYAWRLPPFASSVEMTDNAYVRGYVTMLSPQVSGYVVEVPVKDYETVDKGQLLARIDDRTYRQKLAQAEAALATQRASLDNSRQQEMAAKARIASSEAAVDAVNADLQQAQQQAERQDSLIRSGVVATSAQEQAHAALDRARAGMAQAKAAVEVSRQDLQTIIVNRSSLEAAVANAEAAVELARIDLSNTEIRAPREGKLGEVGVRVGQYVAAGTQLMAVVPPDVWIIANFKETQLAGMKVGQPVEITVDALERQVLQGKVERFSPATGSEFSVIKADNASGNFVKIAQRVGVRVAIDKSQGAAASLTPGMSVVVRIDKSFDPA</sequence>
<feature type="coiled-coil region" evidence="1">
    <location>
        <begin position="190"/>
        <end position="217"/>
    </location>
</feature>
<feature type="coiled-coil region" evidence="1">
    <location>
        <begin position="89"/>
        <end position="144"/>
    </location>
</feature>
<dbReference type="SUPFAM" id="SSF111369">
    <property type="entry name" value="HlyD-like secretion proteins"/>
    <property type="match status" value="2"/>
</dbReference>
<proteinExistence type="predicted"/>
<comment type="caution">
    <text evidence="4">The sequence shown here is derived from an EMBL/GenBank/DDBJ whole genome shotgun (WGS) entry which is preliminary data.</text>
</comment>
<dbReference type="InterPro" id="IPR058634">
    <property type="entry name" value="AaeA-lik-b-barrel"/>
</dbReference>
<dbReference type="PANTHER" id="PTHR30386">
    <property type="entry name" value="MEMBRANE FUSION SUBUNIT OF EMRAB-TOLC MULTIDRUG EFFLUX PUMP"/>
    <property type="match status" value="1"/>
</dbReference>
<organism evidence="4 5">
    <name type="scientific">Rhizobium wuzhouense</name>
    <dbReference type="NCBI Taxonomy" id="1986026"/>
    <lineage>
        <taxon>Bacteria</taxon>
        <taxon>Pseudomonadati</taxon>
        <taxon>Pseudomonadota</taxon>
        <taxon>Alphaproteobacteria</taxon>
        <taxon>Hyphomicrobiales</taxon>
        <taxon>Rhizobiaceae</taxon>
        <taxon>Rhizobium/Agrobacterium group</taxon>
        <taxon>Rhizobium</taxon>
    </lineage>
</organism>
<feature type="domain" description="Multidrug resistance protein MdtA-like barrel-sandwich hybrid" evidence="2">
    <location>
        <begin position="52"/>
        <end position="245"/>
    </location>
</feature>
<dbReference type="Pfam" id="PF25917">
    <property type="entry name" value="BSH_RND"/>
    <property type="match status" value="1"/>
</dbReference>
<dbReference type="InterPro" id="IPR058625">
    <property type="entry name" value="MdtA-like_BSH"/>
</dbReference>
<keyword evidence="5" id="KW-1185">Reference proteome</keyword>
<evidence type="ECO:0000259" key="3">
    <source>
        <dbReference type="Pfam" id="PF25963"/>
    </source>
</evidence>
<evidence type="ECO:0000256" key="1">
    <source>
        <dbReference type="SAM" id="Coils"/>
    </source>
</evidence>
<dbReference type="Gene3D" id="2.40.30.170">
    <property type="match status" value="1"/>
</dbReference>
<dbReference type="Proteomes" id="UP000247536">
    <property type="component" value="Unassembled WGS sequence"/>
</dbReference>
<evidence type="ECO:0000313" key="5">
    <source>
        <dbReference type="Proteomes" id="UP000247536"/>
    </source>
</evidence>
<dbReference type="Gene3D" id="2.40.50.100">
    <property type="match status" value="1"/>
</dbReference>
<dbReference type="RefSeq" id="WP_110793510.1">
    <property type="nucleotide sequence ID" value="NZ_QJRY01000008.1"/>
</dbReference>
<feature type="domain" description="p-hydroxybenzoic acid efflux pump subunit AaeA-like beta-barrel" evidence="3">
    <location>
        <begin position="250"/>
        <end position="341"/>
    </location>
</feature>
<dbReference type="EMBL" id="QJRY01000008">
    <property type="protein sequence ID" value="PYB70957.1"/>
    <property type="molecule type" value="Genomic_DNA"/>
</dbReference>
<protein>
    <submittedName>
        <fullName evidence="4">Hemolysin secretion protein D</fullName>
    </submittedName>
</protein>
<evidence type="ECO:0000259" key="2">
    <source>
        <dbReference type="Pfam" id="PF25917"/>
    </source>
</evidence>
<dbReference type="Pfam" id="PF25963">
    <property type="entry name" value="Beta-barrel_AAEA"/>
    <property type="match status" value="1"/>
</dbReference>
<accession>A0ABX5NM29</accession>
<dbReference type="InterPro" id="IPR050739">
    <property type="entry name" value="MFP"/>
</dbReference>
<gene>
    <name evidence="4" type="ORF">DMY87_20660</name>
</gene>
<keyword evidence="1" id="KW-0175">Coiled coil</keyword>
<reference evidence="4 5" key="1">
    <citation type="submission" date="2018-06" db="EMBL/GenBank/DDBJ databases">
        <title>Rhizobium wuzhouense sp. nov., isolated from roots of Oryza officinalis.</title>
        <authorList>
            <person name="Yuan T."/>
        </authorList>
    </citation>
    <scope>NUCLEOTIDE SEQUENCE [LARGE SCALE GENOMIC DNA]</scope>
    <source>
        <strain evidence="4 5">W44</strain>
    </source>
</reference>
<evidence type="ECO:0000313" key="4">
    <source>
        <dbReference type="EMBL" id="PYB70957.1"/>
    </source>
</evidence>
<dbReference type="Gene3D" id="1.10.287.470">
    <property type="entry name" value="Helix hairpin bin"/>
    <property type="match status" value="2"/>
</dbReference>
<name>A0ABX5NM29_9HYPH</name>
<dbReference type="PANTHER" id="PTHR30386:SF24">
    <property type="entry name" value="MULTIDRUG RESISTANCE EFFLUX PUMP"/>
    <property type="match status" value="1"/>
</dbReference>